<comment type="caution">
    <text evidence="1">The sequence shown here is derived from an EMBL/GenBank/DDBJ whole genome shotgun (WGS) entry which is preliminary data.</text>
</comment>
<sequence length="566" mass="62085">MTRLSDEVEAERLVAAEDSDLEDLPADAAPAPGAFQAFRQPRPKWSRSSQRFNGWPGGSTIWAFGVRVNAVLLRFQARSPRAVILTLAALKFSITICGMLLMIPLLRLIEDDICHKHYKLSPSEEIPEMKCKVDEVQKDMAWLFGWQALLGAVINLVVAFPYGILSDRVGYTNTPTHRIGRKAVLLLAYAGTVISFTWTPFFLANFPEANIYFLLFGMVFSVIGGGIVVVFNNVYAMAADVSTEKDRASNFVYLSVGAVSGGLIGPVVAGALMENFGPWVPIRIVLLLTPMVFLSIVLLPETLRMKVDDSAKPQVPLLDAVKDAFRNGLHELKESIGILHNRNIILCLIPSLLHSALMGSHSSTLSQYVSKYFGWTLAQTSFLLAPLGILHLGILLVLPWISKSLIDPHGRFRRTTFGKDSILAKASYLMMALGGFIEGISWNVVIFLMGLAVTTLGSASGPLVRAMITEFVDAEHTSRLYALTSMVETLGSPLGGPALAWAFTLGLEKKGAWRGLPWLYVGVMGTLTWAALLFVREPRAKGPIHLESHNRDIEGMDYESGPEDEP</sequence>
<gene>
    <name evidence="1" type="ORF">CTRU02_201420</name>
</gene>
<proteinExistence type="predicted"/>
<evidence type="ECO:0000313" key="1">
    <source>
        <dbReference type="EMBL" id="KAL0943533.1"/>
    </source>
</evidence>
<evidence type="ECO:0000313" key="2">
    <source>
        <dbReference type="Proteomes" id="UP000805649"/>
    </source>
</evidence>
<dbReference type="EMBL" id="VUJX02000001">
    <property type="protein sequence ID" value="KAL0943533.1"/>
    <property type="molecule type" value="Genomic_DNA"/>
</dbReference>
<reference evidence="1 2" key="1">
    <citation type="journal article" date="2020" name="Phytopathology">
        <title>Genome Sequence Resources of Colletotrichum truncatum, C. plurivorum, C. musicola, and C. sojae: Four Species Pathogenic to Soybean (Glycine max).</title>
        <authorList>
            <person name="Rogerio F."/>
            <person name="Boufleur T.R."/>
            <person name="Ciampi-Guillardi M."/>
            <person name="Sukno S.A."/>
            <person name="Thon M.R."/>
            <person name="Massola Junior N.S."/>
            <person name="Baroncelli R."/>
        </authorList>
    </citation>
    <scope>NUCLEOTIDE SEQUENCE [LARGE SCALE GENOMIC DNA]</scope>
    <source>
        <strain evidence="1 2">CMES1059</strain>
    </source>
</reference>
<keyword evidence="2" id="KW-1185">Reference proteome</keyword>
<organism evidence="1 2">
    <name type="scientific">Colletotrichum truncatum</name>
    <name type="common">Anthracnose fungus</name>
    <name type="synonym">Colletotrichum capsici</name>
    <dbReference type="NCBI Taxonomy" id="5467"/>
    <lineage>
        <taxon>Eukaryota</taxon>
        <taxon>Fungi</taxon>
        <taxon>Dikarya</taxon>
        <taxon>Ascomycota</taxon>
        <taxon>Pezizomycotina</taxon>
        <taxon>Sordariomycetes</taxon>
        <taxon>Hypocreomycetidae</taxon>
        <taxon>Glomerellales</taxon>
        <taxon>Glomerellaceae</taxon>
        <taxon>Colletotrichum</taxon>
        <taxon>Colletotrichum truncatum species complex</taxon>
    </lineage>
</organism>
<accession>A0ACC3ZHV8</accession>
<protein>
    <submittedName>
        <fullName evidence="1">Membrane protein C14C4.07</fullName>
    </submittedName>
</protein>
<name>A0ACC3ZHV8_COLTU</name>
<dbReference type="Proteomes" id="UP000805649">
    <property type="component" value="Unassembled WGS sequence"/>
</dbReference>